<reference evidence="7 8" key="1">
    <citation type="journal article" date="2019" name="Nat. Microbiol.">
        <title>Mediterranean grassland soil C-N compound turnover is dependent on rainfall and depth, and is mediated by genomically divergent microorganisms.</title>
        <authorList>
            <person name="Diamond S."/>
            <person name="Andeer P.F."/>
            <person name="Li Z."/>
            <person name="Crits-Christoph A."/>
            <person name="Burstein D."/>
            <person name="Anantharaman K."/>
            <person name="Lane K.R."/>
            <person name="Thomas B.C."/>
            <person name="Pan C."/>
            <person name="Northen T.R."/>
            <person name="Banfield J.F."/>
        </authorList>
    </citation>
    <scope>NUCLEOTIDE SEQUENCE [LARGE SCALE GENOMIC DNA]</scope>
    <source>
        <strain evidence="7">NP_3</strain>
    </source>
</reference>
<evidence type="ECO:0000256" key="2">
    <source>
        <dbReference type="ARBA" id="ARBA00022692"/>
    </source>
</evidence>
<protein>
    <recommendedName>
        <fullName evidence="6">Putative zinc-finger domain-containing protein</fullName>
    </recommendedName>
</protein>
<evidence type="ECO:0000313" key="7">
    <source>
        <dbReference type="EMBL" id="TMI87575.1"/>
    </source>
</evidence>
<keyword evidence="4 5" id="KW-0472">Membrane</keyword>
<evidence type="ECO:0000256" key="3">
    <source>
        <dbReference type="ARBA" id="ARBA00022989"/>
    </source>
</evidence>
<evidence type="ECO:0000256" key="4">
    <source>
        <dbReference type="ARBA" id="ARBA00023136"/>
    </source>
</evidence>
<keyword evidence="3 5" id="KW-1133">Transmembrane helix</keyword>
<evidence type="ECO:0000256" key="1">
    <source>
        <dbReference type="ARBA" id="ARBA00004167"/>
    </source>
</evidence>
<comment type="subcellular location">
    <subcellularLocation>
        <location evidence="1">Membrane</location>
        <topology evidence="1">Single-pass membrane protein</topology>
    </subcellularLocation>
</comment>
<evidence type="ECO:0000259" key="6">
    <source>
        <dbReference type="Pfam" id="PF13490"/>
    </source>
</evidence>
<dbReference type="AlphaFoldDB" id="A0A537JVK2"/>
<dbReference type="GO" id="GO:0016020">
    <property type="term" value="C:membrane"/>
    <property type="evidence" value="ECO:0007669"/>
    <property type="project" value="UniProtKB-SubCell"/>
</dbReference>
<dbReference type="GO" id="GO:0016989">
    <property type="term" value="F:sigma factor antagonist activity"/>
    <property type="evidence" value="ECO:0007669"/>
    <property type="project" value="TreeGrafter"/>
</dbReference>
<dbReference type="Proteomes" id="UP000318509">
    <property type="component" value="Unassembled WGS sequence"/>
</dbReference>
<dbReference type="Pfam" id="PF13490">
    <property type="entry name" value="zf-HC2"/>
    <property type="match status" value="1"/>
</dbReference>
<proteinExistence type="predicted"/>
<name>A0A537JVK2_9BACT</name>
<comment type="caution">
    <text evidence="7">The sequence shown here is derived from an EMBL/GenBank/DDBJ whole genome shotgun (WGS) entry which is preliminary data.</text>
</comment>
<dbReference type="InterPro" id="IPR041916">
    <property type="entry name" value="Anti_sigma_zinc_sf"/>
</dbReference>
<gene>
    <name evidence="7" type="ORF">E6H00_15220</name>
</gene>
<feature type="domain" description="Putative zinc-finger" evidence="6">
    <location>
        <begin position="10"/>
        <end position="39"/>
    </location>
</feature>
<evidence type="ECO:0000313" key="8">
    <source>
        <dbReference type="Proteomes" id="UP000318509"/>
    </source>
</evidence>
<dbReference type="InterPro" id="IPR027383">
    <property type="entry name" value="Znf_put"/>
</dbReference>
<feature type="transmembrane region" description="Helical" evidence="5">
    <location>
        <begin position="92"/>
        <end position="110"/>
    </location>
</feature>
<dbReference type="PANTHER" id="PTHR37461">
    <property type="entry name" value="ANTI-SIGMA-K FACTOR RSKA"/>
    <property type="match status" value="1"/>
</dbReference>
<dbReference type="GO" id="GO:0006417">
    <property type="term" value="P:regulation of translation"/>
    <property type="evidence" value="ECO:0007669"/>
    <property type="project" value="TreeGrafter"/>
</dbReference>
<accession>A0A537JVK2</accession>
<dbReference type="EMBL" id="VBAK01000154">
    <property type="protein sequence ID" value="TMI87575.1"/>
    <property type="molecule type" value="Genomic_DNA"/>
</dbReference>
<keyword evidence="2 5" id="KW-0812">Transmembrane</keyword>
<sequence>MTINHHRAGQLLSAYLDGELLPREGAAVQEHLMECSSCREEYERLRITKGLLGALPVADPPAEFWTAVRAPRSEGAGPRFSRWPSVLLRRPVWAAAAALVILLLALIPFVKGTVDRLHAAEIGVDLYVREHALEMSTEPLTDRAYLGVVAGDADLVLAGEQARRGGAEK</sequence>
<evidence type="ECO:0000256" key="5">
    <source>
        <dbReference type="SAM" id="Phobius"/>
    </source>
</evidence>
<dbReference type="InterPro" id="IPR051474">
    <property type="entry name" value="Anti-sigma-K/W_factor"/>
</dbReference>
<organism evidence="7 8">
    <name type="scientific">Candidatus Segetimicrobium genomatis</name>
    <dbReference type="NCBI Taxonomy" id="2569760"/>
    <lineage>
        <taxon>Bacteria</taxon>
        <taxon>Bacillati</taxon>
        <taxon>Candidatus Sysuimicrobiota</taxon>
        <taxon>Candidatus Sysuimicrobiia</taxon>
        <taxon>Candidatus Sysuimicrobiales</taxon>
        <taxon>Candidatus Segetimicrobiaceae</taxon>
        <taxon>Candidatus Segetimicrobium</taxon>
    </lineage>
</organism>
<dbReference type="Gene3D" id="1.10.10.1320">
    <property type="entry name" value="Anti-sigma factor, zinc-finger domain"/>
    <property type="match status" value="1"/>
</dbReference>
<dbReference type="PANTHER" id="PTHR37461:SF1">
    <property type="entry name" value="ANTI-SIGMA-K FACTOR RSKA"/>
    <property type="match status" value="1"/>
</dbReference>